<feature type="transmembrane region" description="Helical" evidence="2">
    <location>
        <begin position="41"/>
        <end position="62"/>
    </location>
</feature>
<keyword evidence="2" id="KW-0812">Transmembrane</keyword>
<dbReference type="Proteomes" id="UP001501427">
    <property type="component" value="Unassembled WGS sequence"/>
</dbReference>
<dbReference type="Proteomes" id="UP000549343">
    <property type="component" value="Unassembled WGS sequence"/>
</dbReference>
<reference evidence="3" key="3">
    <citation type="submission" date="2023-12" db="EMBL/GenBank/DDBJ databases">
        <authorList>
            <person name="Sun Q."/>
            <person name="Inoue M."/>
        </authorList>
    </citation>
    <scope>NUCLEOTIDE SEQUENCE</scope>
    <source>
        <strain evidence="3">JCM 10667</strain>
    </source>
</reference>
<organism evidence="4 5">
    <name type="scientific">Actinomadura livida</name>
    <dbReference type="NCBI Taxonomy" id="79909"/>
    <lineage>
        <taxon>Bacteria</taxon>
        <taxon>Bacillati</taxon>
        <taxon>Actinomycetota</taxon>
        <taxon>Actinomycetes</taxon>
        <taxon>Streptosporangiales</taxon>
        <taxon>Thermomonosporaceae</taxon>
        <taxon>Actinomadura</taxon>
    </lineage>
</organism>
<name>A0A7W7ILH7_9ACTN</name>
<reference evidence="4 5" key="2">
    <citation type="submission" date="2020-08" db="EMBL/GenBank/DDBJ databases">
        <title>Sequencing the genomes of 1000 actinobacteria strains.</title>
        <authorList>
            <person name="Klenk H.-P."/>
        </authorList>
    </citation>
    <scope>NUCLEOTIDE SEQUENCE [LARGE SCALE GENOMIC DNA]</scope>
    <source>
        <strain evidence="4 5">DSM 44772</strain>
    </source>
</reference>
<evidence type="ECO:0000256" key="2">
    <source>
        <dbReference type="SAM" id="Phobius"/>
    </source>
</evidence>
<dbReference type="EMBL" id="BAAAHD010000012">
    <property type="protein sequence ID" value="GAA0553517.1"/>
    <property type="molecule type" value="Genomic_DNA"/>
</dbReference>
<feature type="region of interest" description="Disordered" evidence="1">
    <location>
        <begin position="265"/>
        <end position="285"/>
    </location>
</feature>
<keyword evidence="6" id="KW-1185">Reference proteome</keyword>
<feature type="compositionally biased region" description="Polar residues" evidence="1">
    <location>
        <begin position="272"/>
        <end position="285"/>
    </location>
</feature>
<dbReference type="NCBIfam" id="NF038083">
    <property type="entry name" value="CU044_5270_fam"/>
    <property type="match status" value="1"/>
</dbReference>
<evidence type="ECO:0000256" key="1">
    <source>
        <dbReference type="SAM" id="MobiDB-lite"/>
    </source>
</evidence>
<gene>
    <name evidence="4" type="ORF">F4557_007281</name>
    <name evidence="3" type="ORF">GCM10009546_14470</name>
</gene>
<comment type="caution">
    <text evidence="4">The sequence shown here is derived from an EMBL/GenBank/DDBJ whole genome shotgun (WGS) entry which is preliminary data.</text>
</comment>
<accession>A0A7W7ILH7</accession>
<proteinExistence type="predicted"/>
<reference evidence="3 6" key="1">
    <citation type="journal article" date="2019" name="Int. J. Syst. Evol. Microbiol.">
        <title>The Global Catalogue of Microorganisms (GCM) 10K type strain sequencing project: providing services to taxonomists for standard genome sequencing and annotation.</title>
        <authorList>
            <consortium name="The Broad Institute Genomics Platform"/>
            <consortium name="The Broad Institute Genome Sequencing Center for Infectious Disease"/>
            <person name="Wu L."/>
            <person name="Ma J."/>
        </authorList>
    </citation>
    <scope>NUCLEOTIDE SEQUENCE [LARGE SCALE GENOMIC DNA]</scope>
    <source>
        <strain evidence="3 6">JCM 10667</strain>
    </source>
</reference>
<keyword evidence="2" id="KW-0472">Membrane</keyword>
<dbReference type="EMBL" id="JACHMV010000001">
    <property type="protein sequence ID" value="MBB4778863.1"/>
    <property type="molecule type" value="Genomic_DNA"/>
</dbReference>
<dbReference type="AlphaFoldDB" id="A0A7W7ILH7"/>
<evidence type="ECO:0000313" key="5">
    <source>
        <dbReference type="Proteomes" id="UP000549343"/>
    </source>
</evidence>
<evidence type="ECO:0000313" key="4">
    <source>
        <dbReference type="EMBL" id="MBB4778863.1"/>
    </source>
</evidence>
<keyword evidence="2" id="KW-1133">Transmembrane helix</keyword>
<dbReference type="RefSeq" id="WP_184890089.1">
    <property type="nucleotide sequence ID" value="NZ_BAAAHD010000012.1"/>
</dbReference>
<evidence type="ECO:0000313" key="6">
    <source>
        <dbReference type="Proteomes" id="UP001501427"/>
    </source>
</evidence>
<sequence length="285" mass="30010">MDDLQLLGATLTKPEPSAEIIERGRYQLQNAMREPVRRRRAWRPVLAIGVAAATGAAAVAIVTGGGSPDPTREGTATVQMSGPQVLLAAATVAETKPAASGTYWHVKSVAPSSANIKTFESWTTADGRQWVRYDGGALKRLPGRHPITVRGTRLGLAQIAELPTSATELKATLLSSRTAGQKRAQITEETNLLLLLTDLLSDVPAPPKVRAAALRALATLPHVKNLGKVPGGQSLLFAGDGGGTKLVVNPKTSEVNAEGYADVNGKQESMGGITSTSRWTDTLPR</sequence>
<evidence type="ECO:0000313" key="3">
    <source>
        <dbReference type="EMBL" id="GAA0553517.1"/>
    </source>
</evidence>
<protein>
    <submittedName>
        <fullName evidence="3">CU044_5270 family protein</fullName>
    </submittedName>
</protein>
<dbReference type="InterPro" id="IPR047789">
    <property type="entry name" value="CU044_5270-like"/>
</dbReference>